<evidence type="ECO:0000313" key="1">
    <source>
        <dbReference type="EMBL" id="QPG04555.1"/>
    </source>
</evidence>
<dbReference type="AlphaFoldDB" id="A0A7S9DWK6"/>
<dbReference type="CDD" id="cd07821">
    <property type="entry name" value="PYR_PYL_RCAR_like"/>
    <property type="match status" value="1"/>
</dbReference>
<dbReference type="Gene3D" id="3.30.530.20">
    <property type="match status" value="1"/>
</dbReference>
<dbReference type="SUPFAM" id="SSF55961">
    <property type="entry name" value="Bet v1-like"/>
    <property type="match status" value="1"/>
</dbReference>
<dbReference type="Pfam" id="PF10604">
    <property type="entry name" value="Polyketide_cyc2"/>
    <property type="match status" value="1"/>
</dbReference>
<dbReference type="InterPro" id="IPR019587">
    <property type="entry name" value="Polyketide_cyclase/dehydratase"/>
</dbReference>
<protein>
    <submittedName>
        <fullName evidence="1">SRPBCC family protein</fullName>
    </submittedName>
</protein>
<reference evidence="1 2" key="1">
    <citation type="submission" date="2020-11" db="EMBL/GenBank/DDBJ databases">
        <title>Complete genome sequence for Salinimonas sp. strain G2-b.</title>
        <authorList>
            <person name="Park S.-J."/>
        </authorList>
    </citation>
    <scope>NUCLEOTIDE SEQUENCE [LARGE SCALE GENOMIC DNA]</scope>
    <source>
        <strain evidence="1 2">G2-b</strain>
    </source>
</reference>
<dbReference type="InterPro" id="IPR023393">
    <property type="entry name" value="START-like_dom_sf"/>
</dbReference>
<organism evidence="1 2">
    <name type="scientific">Salinimonas marina</name>
    <dbReference type="NCBI Taxonomy" id="2785918"/>
    <lineage>
        <taxon>Bacteria</taxon>
        <taxon>Pseudomonadati</taxon>
        <taxon>Pseudomonadota</taxon>
        <taxon>Gammaproteobacteria</taxon>
        <taxon>Alteromonadales</taxon>
        <taxon>Alteromonadaceae</taxon>
        <taxon>Alteromonas/Salinimonas group</taxon>
        <taxon>Salinimonas</taxon>
    </lineage>
</organism>
<name>A0A7S9DWK6_9ALTE</name>
<gene>
    <name evidence="1" type="ORF">IT774_09910</name>
</gene>
<dbReference type="KEGG" id="smaa:IT774_09910"/>
<accession>A0A7S9DWK6</accession>
<dbReference type="RefSeq" id="WP_195809649.1">
    <property type="nucleotide sequence ID" value="NZ_CP064795.1"/>
</dbReference>
<dbReference type="EMBL" id="CP064795">
    <property type="protein sequence ID" value="QPG04555.1"/>
    <property type="molecule type" value="Genomic_DNA"/>
</dbReference>
<keyword evidence="2" id="KW-1185">Reference proteome</keyword>
<evidence type="ECO:0000313" key="2">
    <source>
        <dbReference type="Proteomes" id="UP000595095"/>
    </source>
</evidence>
<dbReference type="Proteomes" id="UP000595095">
    <property type="component" value="Chromosome"/>
</dbReference>
<sequence length="150" mass="16868">MISITLNQFVPAAPGKVQAVLLQHDRLNRFFEADFKLVSPQYDGEIEGGVGAVREVCVAGIRFCEQITHTDASLIRYQIVGRAPVHNHQGHIQLNTDGKDLSGTQLQYHIQFSTPWYVPGPLIKYLVHKDTAQALSRLAAYFDNRHCHEC</sequence>
<proteinExistence type="predicted"/>